<feature type="region of interest" description="Disordered" evidence="1">
    <location>
        <begin position="313"/>
        <end position="367"/>
    </location>
</feature>
<organism evidence="2 3">
    <name type="scientific">Botryotinia fuckeliana (strain B05.10)</name>
    <name type="common">Noble rot fungus</name>
    <name type="synonym">Botrytis cinerea</name>
    <dbReference type="NCBI Taxonomy" id="332648"/>
    <lineage>
        <taxon>Eukaryota</taxon>
        <taxon>Fungi</taxon>
        <taxon>Dikarya</taxon>
        <taxon>Ascomycota</taxon>
        <taxon>Pezizomycotina</taxon>
        <taxon>Leotiomycetes</taxon>
        <taxon>Helotiales</taxon>
        <taxon>Sclerotiniaceae</taxon>
        <taxon>Botrytis</taxon>
    </lineage>
</organism>
<reference evidence="2 3" key="3">
    <citation type="journal article" date="2017" name="Mol. Plant Pathol.">
        <title>A gapless genome sequence of the fungus Botrytis cinerea.</title>
        <authorList>
            <person name="Van Kan J.A."/>
            <person name="Stassen J.H."/>
            <person name="Mosbach A."/>
            <person name="Van Der Lee T.A."/>
            <person name="Faino L."/>
            <person name="Farmer A.D."/>
            <person name="Papasotiriou D.G."/>
            <person name="Zhou S."/>
            <person name="Seidl M.F."/>
            <person name="Cottam E."/>
            <person name="Edel D."/>
            <person name="Hahn M."/>
            <person name="Schwartz D.C."/>
            <person name="Dietrich R.A."/>
            <person name="Widdison S."/>
            <person name="Scalliet G."/>
        </authorList>
    </citation>
    <scope>NUCLEOTIDE SEQUENCE [LARGE SCALE GENOMIC DNA]</scope>
    <source>
        <strain evidence="2 3">B05.10</strain>
    </source>
</reference>
<protein>
    <submittedName>
        <fullName evidence="2">Uncharacterized protein</fullName>
    </submittedName>
</protein>
<dbReference type="RefSeq" id="XP_024549586.1">
    <property type="nucleotide sequence ID" value="XM_024693799.1"/>
</dbReference>
<evidence type="ECO:0000313" key="2">
    <source>
        <dbReference type="EMBL" id="ATZ51442.1"/>
    </source>
</evidence>
<proteinExistence type="predicted"/>
<feature type="compositionally biased region" description="Basic and acidic residues" evidence="1">
    <location>
        <begin position="494"/>
        <end position="525"/>
    </location>
</feature>
<sequence length="745" mass="83102">MFNPFARSKNDLPSMNRHGITAWAHDIIDELQRIGTLNSDDEKAADDIFRVYQNILQFYSWVCTRPRIHVTHAQRPIQQPWAQNDIFASAHKVWSDLEWELRLEKDGAFVDQMIEHLGWFWNVKNNLVNQARHTRGLPVLSSMQAMAEAANYARISSIDRANMIQTPVSRTIASGFHFHRPVAPASRENPRNVTEAFPAGQNTRRGSSSDDNLRPSQTYSSEIPSIRQPKTGHLQLPKYSQSVQEPPNSAMPVALSVKGKHSPHLHPGAYYQPPTARDKSSRNVVNMSGDKYNDGVEYSQISQVPVGLILPAPPTRNDRYPNRAQGFGDGSKRLTTSMPSIKPAFSGREKHGRDLPSSHDGQLAQSHSDITRTTAGNYSSDIRHPVNTLSNDVIVILDTPSPESTTTPIERLRPRDYRSHPSSPAISSEDKHEVERPFSVERPPVHSRDITRHSIYPINPAGPCNQRLVESAEVDKMRSESSDRRSTRQGSDGTGEKKQKRVTEVSDKKAKATESDLSTPKEKKSTPINGDQRNMKVDCIGKDEKSLTSSVNLIQNYRMNDFQKANTKRPEPINTISANQIKKARISENSATSSLGYTSPYTNFLKQYQPSNLNSPKGSGIIKNFAGDKGEENKAVGGGYIGEKTGNEKSVGEKTLEESTIGSKHMNQKSINEELVSDKFINEKVVNEDSTGDEITVEDPAMEDAVSKKTSRNKVASEKSLRNKPLSAKGKKSKSLYRPFSMRQS</sequence>
<feature type="compositionally biased region" description="Basic and acidic residues" evidence="1">
    <location>
        <begin position="645"/>
        <end position="657"/>
    </location>
</feature>
<accession>A0A384JLT1</accession>
<dbReference type="EMBL" id="CP009811">
    <property type="protein sequence ID" value="ATZ51442.1"/>
    <property type="molecule type" value="Genomic_DNA"/>
</dbReference>
<name>A0A384JLT1_BOTFB</name>
<dbReference type="OrthoDB" id="3525132at2759"/>
<reference evidence="2 3" key="2">
    <citation type="journal article" date="2012" name="Eukaryot. Cell">
        <title>Genome update of Botrytis cinerea strains B05.10 and T4.</title>
        <authorList>
            <person name="Staats M."/>
            <person name="van Kan J.A."/>
        </authorList>
    </citation>
    <scope>NUCLEOTIDE SEQUENCE [LARGE SCALE GENOMIC DNA]</scope>
    <source>
        <strain evidence="2 3">B05.10</strain>
    </source>
</reference>
<feature type="compositionally biased region" description="Basic and acidic residues" evidence="1">
    <location>
        <begin position="410"/>
        <end position="419"/>
    </location>
</feature>
<feature type="compositionally biased region" description="Basic and acidic residues" evidence="1">
    <location>
        <begin position="473"/>
        <end position="486"/>
    </location>
</feature>
<feature type="region of interest" description="Disordered" evidence="1">
    <location>
        <begin position="258"/>
        <end position="282"/>
    </location>
</feature>
<keyword evidence="3" id="KW-1185">Reference proteome</keyword>
<feature type="compositionally biased region" description="Basic and acidic residues" evidence="1">
    <location>
        <begin position="347"/>
        <end position="357"/>
    </location>
</feature>
<feature type="region of interest" description="Disordered" evidence="1">
    <location>
        <begin position="633"/>
        <end position="670"/>
    </location>
</feature>
<feature type="compositionally biased region" description="Polar residues" evidence="1">
    <location>
        <begin position="214"/>
        <end position="223"/>
    </location>
</feature>
<dbReference type="VEuPathDB" id="FungiDB:Bcin07g00810"/>
<gene>
    <name evidence="2" type="ORF">BCIN_07g00810</name>
</gene>
<feature type="compositionally biased region" description="Basic and acidic residues" evidence="1">
    <location>
        <begin position="428"/>
        <end position="452"/>
    </location>
</feature>
<dbReference type="AlphaFoldDB" id="A0A384JLT1"/>
<feature type="compositionally biased region" description="Low complexity" evidence="1">
    <location>
        <begin position="399"/>
        <end position="408"/>
    </location>
</feature>
<evidence type="ECO:0000313" key="3">
    <source>
        <dbReference type="Proteomes" id="UP000001798"/>
    </source>
</evidence>
<dbReference type="GeneID" id="36394295"/>
<feature type="region of interest" description="Disordered" evidence="1">
    <location>
        <begin position="684"/>
        <end position="745"/>
    </location>
</feature>
<feature type="region of interest" description="Disordered" evidence="1">
    <location>
        <begin position="182"/>
        <end position="230"/>
    </location>
</feature>
<reference evidence="2 3" key="1">
    <citation type="journal article" date="2011" name="PLoS Genet.">
        <title>Genomic analysis of the necrotrophic fungal pathogens Sclerotinia sclerotiorum and Botrytis cinerea.</title>
        <authorList>
            <person name="Amselem J."/>
            <person name="Cuomo C.A."/>
            <person name="van Kan J.A."/>
            <person name="Viaud M."/>
            <person name="Benito E.P."/>
            <person name="Couloux A."/>
            <person name="Coutinho P.M."/>
            <person name="de Vries R.P."/>
            <person name="Dyer P.S."/>
            <person name="Fillinger S."/>
            <person name="Fournier E."/>
            <person name="Gout L."/>
            <person name="Hahn M."/>
            <person name="Kohn L."/>
            <person name="Lapalu N."/>
            <person name="Plummer K.M."/>
            <person name="Pradier J.M."/>
            <person name="Quevillon E."/>
            <person name="Sharon A."/>
            <person name="Simon A."/>
            <person name="ten Have A."/>
            <person name="Tudzynski B."/>
            <person name="Tudzynski P."/>
            <person name="Wincker P."/>
            <person name="Andrew M."/>
            <person name="Anthouard V."/>
            <person name="Beever R.E."/>
            <person name="Beffa R."/>
            <person name="Benoit I."/>
            <person name="Bouzid O."/>
            <person name="Brault B."/>
            <person name="Chen Z."/>
            <person name="Choquer M."/>
            <person name="Collemare J."/>
            <person name="Cotton P."/>
            <person name="Danchin E.G."/>
            <person name="Da Silva C."/>
            <person name="Gautier A."/>
            <person name="Giraud C."/>
            <person name="Giraud T."/>
            <person name="Gonzalez C."/>
            <person name="Grossetete S."/>
            <person name="Guldener U."/>
            <person name="Henrissat B."/>
            <person name="Howlett B.J."/>
            <person name="Kodira C."/>
            <person name="Kretschmer M."/>
            <person name="Lappartient A."/>
            <person name="Leroch M."/>
            <person name="Levis C."/>
            <person name="Mauceli E."/>
            <person name="Neuveglise C."/>
            <person name="Oeser B."/>
            <person name="Pearson M."/>
            <person name="Poulain J."/>
            <person name="Poussereau N."/>
            <person name="Quesneville H."/>
            <person name="Rascle C."/>
            <person name="Schumacher J."/>
            <person name="Segurens B."/>
            <person name="Sexton A."/>
            <person name="Silva E."/>
            <person name="Sirven C."/>
            <person name="Soanes D.M."/>
            <person name="Talbot N.J."/>
            <person name="Templeton M."/>
            <person name="Yandava C."/>
            <person name="Yarden O."/>
            <person name="Zeng Q."/>
            <person name="Rollins J.A."/>
            <person name="Lebrun M.H."/>
            <person name="Dickman M."/>
        </authorList>
    </citation>
    <scope>NUCLEOTIDE SEQUENCE [LARGE SCALE GENOMIC DNA]</scope>
    <source>
        <strain evidence="2 3">B05.10</strain>
    </source>
</reference>
<evidence type="ECO:0000256" key="1">
    <source>
        <dbReference type="SAM" id="MobiDB-lite"/>
    </source>
</evidence>
<dbReference type="Proteomes" id="UP000001798">
    <property type="component" value="Chromosome 7"/>
</dbReference>
<feature type="compositionally biased region" description="Acidic residues" evidence="1">
    <location>
        <begin position="690"/>
        <end position="702"/>
    </location>
</feature>
<feature type="region of interest" description="Disordered" evidence="1">
    <location>
        <begin position="399"/>
        <end position="534"/>
    </location>
</feature>